<dbReference type="GeneID" id="6007366"/>
<dbReference type="EMBL" id="AACS02000003">
    <property type="protein sequence ID" value="EAU90977.2"/>
    <property type="molecule type" value="Genomic_DNA"/>
</dbReference>
<feature type="compositionally biased region" description="Acidic residues" evidence="1">
    <location>
        <begin position="248"/>
        <end position="268"/>
    </location>
</feature>
<dbReference type="HOGENOM" id="CLU_683366_0_0_1"/>
<dbReference type="VEuPathDB" id="FungiDB:CC1G_02364"/>
<reference evidence="2 3" key="1">
    <citation type="journal article" date="2010" name="Proc. Natl. Acad. Sci. U.S.A.">
        <title>Insights into evolution of multicellular fungi from the assembled chromosomes of the mushroom Coprinopsis cinerea (Coprinus cinereus).</title>
        <authorList>
            <person name="Stajich J.E."/>
            <person name="Wilke S.K."/>
            <person name="Ahren D."/>
            <person name="Au C.H."/>
            <person name="Birren B.W."/>
            <person name="Borodovsky M."/>
            <person name="Burns C."/>
            <person name="Canback B."/>
            <person name="Casselton L.A."/>
            <person name="Cheng C.K."/>
            <person name="Deng J."/>
            <person name="Dietrich F.S."/>
            <person name="Fargo D.C."/>
            <person name="Farman M.L."/>
            <person name="Gathman A.C."/>
            <person name="Goldberg J."/>
            <person name="Guigo R."/>
            <person name="Hoegger P.J."/>
            <person name="Hooker J.B."/>
            <person name="Huggins A."/>
            <person name="James T.Y."/>
            <person name="Kamada T."/>
            <person name="Kilaru S."/>
            <person name="Kodira C."/>
            <person name="Kues U."/>
            <person name="Kupfer D."/>
            <person name="Kwan H.S."/>
            <person name="Lomsadze A."/>
            <person name="Li W."/>
            <person name="Lilly W.W."/>
            <person name="Ma L.J."/>
            <person name="Mackey A.J."/>
            <person name="Manning G."/>
            <person name="Martin F."/>
            <person name="Muraguchi H."/>
            <person name="Natvig D.O."/>
            <person name="Palmerini H."/>
            <person name="Ramesh M.A."/>
            <person name="Rehmeyer C.J."/>
            <person name="Roe B.A."/>
            <person name="Shenoy N."/>
            <person name="Stanke M."/>
            <person name="Ter-Hovhannisyan V."/>
            <person name="Tunlid A."/>
            <person name="Velagapudi R."/>
            <person name="Vision T.J."/>
            <person name="Zeng Q."/>
            <person name="Zolan M.E."/>
            <person name="Pukkila P.J."/>
        </authorList>
    </citation>
    <scope>NUCLEOTIDE SEQUENCE [LARGE SCALE GENOMIC DNA]</scope>
    <source>
        <strain evidence="3">Okayama-7 / 130 / ATCC MYA-4618 / FGSC 9003</strain>
    </source>
</reference>
<evidence type="ECO:0000256" key="1">
    <source>
        <dbReference type="SAM" id="MobiDB-lite"/>
    </source>
</evidence>
<sequence>MTPNEQVLRARLEQVLQSSNSRGSRSDDRYRRSEWNGEELSERTDSSDENYAYDENGRWVQGCAVGGKHGMSVMAVTPPSSGSNSARSMSREDMTTLPASASAYHHQRSRSRTEPAPVVPSAHAYPSPKRTHTTPASYHQRSQTRHGQYHHHGRSGTTPPLVSDGSPTPEEEDEDEDPEDVRLLTPPPTPPSQMAAYHHYSMGRHAKEYMPSPYKTTFDHRRSATAAPPLRYDHRRGRSGVPSAYSDDHDDADDDDDDDDEYDEEEESCSCSGGRCSGLCSRLSSTLHHRSQSMQHFGGIQSTGPQPHRPQFNVRRASARCRQMDGYVGFAEIEGLGVPPDSSDSSDEETKRRLIMAQRKREGGGVTEWVRWTKRRLLGGGEDEQQTQQRQQQHQQAHNAVVL</sequence>
<feature type="compositionally biased region" description="Acidic residues" evidence="1">
    <location>
        <begin position="169"/>
        <end position="179"/>
    </location>
</feature>
<name>A8N7V7_COPC7</name>
<evidence type="ECO:0000313" key="2">
    <source>
        <dbReference type="EMBL" id="EAU90977.2"/>
    </source>
</evidence>
<protein>
    <submittedName>
        <fullName evidence="2">Uncharacterized protein</fullName>
    </submittedName>
</protein>
<feature type="region of interest" description="Disordered" evidence="1">
    <location>
        <begin position="380"/>
        <end position="403"/>
    </location>
</feature>
<dbReference type="STRING" id="240176.A8N7V7"/>
<feature type="region of interest" description="Disordered" evidence="1">
    <location>
        <begin position="15"/>
        <end position="50"/>
    </location>
</feature>
<feature type="region of interest" description="Disordered" evidence="1">
    <location>
        <begin position="224"/>
        <end position="275"/>
    </location>
</feature>
<dbReference type="KEGG" id="cci:CC1G_02364"/>
<gene>
    <name evidence="2" type="ORF">CC1G_02364</name>
</gene>
<evidence type="ECO:0000313" key="3">
    <source>
        <dbReference type="Proteomes" id="UP000001861"/>
    </source>
</evidence>
<dbReference type="AlphaFoldDB" id="A8N7V7"/>
<comment type="caution">
    <text evidence="2">The sequence shown here is derived from an EMBL/GenBank/DDBJ whole genome shotgun (WGS) entry which is preliminary data.</text>
</comment>
<feature type="compositionally biased region" description="Basic and acidic residues" evidence="1">
    <location>
        <begin position="24"/>
        <end position="46"/>
    </location>
</feature>
<feature type="compositionally biased region" description="Polar residues" evidence="1">
    <location>
        <begin position="292"/>
        <end position="305"/>
    </location>
</feature>
<dbReference type="InParanoid" id="A8N7V7"/>
<feature type="compositionally biased region" description="Low complexity" evidence="1">
    <location>
        <begin position="386"/>
        <end position="396"/>
    </location>
</feature>
<accession>A8N7V7</accession>
<feature type="region of interest" description="Disordered" evidence="1">
    <location>
        <begin position="291"/>
        <end position="311"/>
    </location>
</feature>
<keyword evidence="3" id="KW-1185">Reference proteome</keyword>
<organism evidence="2 3">
    <name type="scientific">Coprinopsis cinerea (strain Okayama-7 / 130 / ATCC MYA-4618 / FGSC 9003)</name>
    <name type="common">Inky cap fungus</name>
    <name type="synonym">Hormographiella aspergillata</name>
    <dbReference type="NCBI Taxonomy" id="240176"/>
    <lineage>
        <taxon>Eukaryota</taxon>
        <taxon>Fungi</taxon>
        <taxon>Dikarya</taxon>
        <taxon>Basidiomycota</taxon>
        <taxon>Agaricomycotina</taxon>
        <taxon>Agaricomycetes</taxon>
        <taxon>Agaricomycetidae</taxon>
        <taxon>Agaricales</taxon>
        <taxon>Agaricineae</taxon>
        <taxon>Psathyrellaceae</taxon>
        <taxon>Coprinopsis</taxon>
    </lineage>
</organism>
<feature type="compositionally biased region" description="Basic residues" evidence="1">
    <location>
        <begin position="142"/>
        <end position="154"/>
    </location>
</feature>
<dbReference type="Proteomes" id="UP000001861">
    <property type="component" value="Unassembled WGS sequence"/>
</dbReference>
<proteinExistence type="predicted"/>
<dbReference type="RefSeq" id="XP_001830913.2">
    <property type="nucleotide sequence ID" value="XM_001830861.2"/>
</dbReference>
<feature type="region of interest" description="Disordered" evidence="1">
    <location>
        <begin position="100"/>
        <end position="200"/>
    </location>
</feature>
<dbReference type="OrthoDB" id="3067719at2759"/>
<feature type="region of interest" description="Disordered" evidence="1">
    <location>
        <begin position="74"/>
        <end position="93"/>
    </location>
</feature>